<dbReference type="PANTHER" id="PTHR34273">
    <property type="entry name" value="METHYLTHIORIBOSE KINASE"/>
    <property type="match status" value="1"/>
</dbReference>
<dbReference type="Gene3D" id="3.30.200.20">
    <property type="entry name" value="Phosphorylase Kinase, domain 1"/>
    <property type="match status" value="1"/>
</dbReference>
<protein>
    <recommendedName>
        <fullName evidence="3">S-methyl-5-thioribose kinase</fullName>
        <ecNumber evidence="3">2.7.1.100</ecNumber>
    </recommendedName>
</protein>
<dbReference type="GO" id="GO:0005524">
    <property type="term" value="F:ATP binding"/>
    <property type="evidence" value="ECO:0007669"/>
    <property type="project" value="UniProtKB-KW"/>
</dbReference>
<feature type="region of interest" description="Disordered" evidence="8">
    <location>
        <begin position="1"/>
        <end position="25"/>
    </location>
</feature>
<dbReference type="SUPFAM" id="SSF56112">
    <property type="entry name" value="Protein kinase-like (PK-like)"/>
    <property type="match status" value="1"/>
</dbReference>
<dbReference type="AlphaFoldDB" id="A0A0N1PCV2"/>
<evidence type="ECO:0000256" key="1">
    <source>
        <dbReference type="ARBA" id="ARBA00010165"/>
    </source>
</evidence>
<dbReference type="GO" id="GO:0009086">
    <property type="term" value="P:methionine biosynthetic process"/>
    <property type="evidence" value="ECO:0007669"/>
    <property type="project" value="InterPro"/>
</dbReference>
<organism evidence="10 11">
    <name type="scientific">Leptomonas seymouri</name>
    <dbReference type="NCBI Taxonomy" id="5684"/>
    <lineage>
        <taxon>Eukaryota</taxon>
        <taxon>Discoba</taxon>
        <taxon>Euglenozoa</taxon>
        <taxon>Kinetoplastea</taxon>
        <taxon>Metakinetoplastina</taxon>
        <taxon>Trypanosomatida</taxon>
        <taxon>Trypanosomatidae</taxon>
        <taxon>Leishmaniinae</taxon>
        <taxon>Leptomonas</taxon>
    </lineage>
</organism>
<dbReference type="VEuPathDB" id="TriTrypDB:Lsey_0255_0060"/>
<evidence type="ECO:0000256" key="8">
    <source>
        <dbReference type="SAM" id="MobiDB-lite"/>
    </source>
</evidence>
<dbReference type="InterPro" id="IPR002575">
    <property type="entry name" value="Aminoglycoside_PTrfase"/>
</dbReference>
<dbReference type="Gene3D" id="3.90.1200.10">
    <property type="match status" value="1"/>
</dbReference>
<dbReference type="InterPro" id="IPR009212">
    <property type="entry name" value="Methylthioribose_kinase"/>
</dbReference>
<name>A0A0N1PCV2_LEPSE</name>
<dbReference type="OrthoDB" id="2461at2759"/>
<dbReference type="Pfam" id="PF01636">
    <property type="entry name" value="APH"/>
    <property type="match status" value="1"/>
</dbReference>
<sequence>MPTIDFDGAPEISSNDSNSAVEDVNSINYADSRKKGKDFSSPSSQQDTYFTLDTTTVIHYAEKTLEEWLPLRGDLRLQRGEIVAAEEVGDGNLNLVFRLLDCQGVCRAVLKQSLPYVRCVGESWPLSLDRSRLEADTLRSHYRFEPTVVEHVLFHSSAMAATAVEDLSDCTIWRSALMRGIHLDHVSTLLGRYLGRVFFYTSDLAQDRGSKKTAVKEFTNVDMCGITEDLFFTDPFVVHPRNNYEEAQEELVESLLRQDALLKVRSAQLKYRFMNCSEAHLHGDLHSGSIFVDAHRVKVIDAEFGFYGPMGFDLGIVMGNLLINYIALPALQGQRLSNEMAGVLAEPASDEQKPRVAVDLSTAVPSTPQLLLRSLQSFWEAFYVTFQRLAASETRDLAFAAPGYVEELLRHVWADAVGFAGSEMIRRTVGLAHVADLDSIQSDAHRLSAKEDVLRLGAYLVKHAASVENVTDLAQLVARGDYRAS</sequence>
<keyword evidence="4" id="KW-0808">Transferase</keyword>
<dbReference type="OMA" id="EMCEITE"/>
<keyword evidence="5" id="KW-0547">Nucleotide-binding</keyword>
<evidence type="ECO:0000256" key="5">
    <source>
        <dbReference type="ARBA" id="ARBA00022741"/>
    </source>
</evidence>
<comment type="caution">
    <text evidence="10">The sequence shown here is derived from an EMBL/GenBank/DDBJ whole genome shotgun (WGS) entry which is preliminary data.</text>
</comment>
<evidence type="ECO:0000313" key="10">
    <source>
        <dbReference type="EMBL" id="KPI84480.1"/>
    </source>
</evidence>
<feature type="domain" description="Aminoglycoside phosphotransferase" evidence="9">
    <location>
        <begin position="220"/>
        <end position="318"/>
    </location>
</feature>
<accession>A0A0N1PCV2</accession>
<dbReference type="EMBL" id="LJSK01000255">
    <property type="protein sequence ID" value="KPI84480.1"/>
    <property type="molecule type" value="Genomic_DNA"/>
</dbReference>
<proteinExistence type="inferred from homology"/>
<keyword evidence="7" id="KW-0067">ATP-binding</keyword>
<dbReference type="EC" id="2.7.1.100" evidence="3"/>
<evidence type="ECO:0000256" key="4">
    <source>
        <dbReference type="ARBA" id="ARBA00022679"/>
    </source>
</evidence>
<gene>
    <name evidence="10" type="ORF">ABL78_6468</name>
</gene>
<evidence type="ECO:0000256" key="3">
    <source>
        <dbReference type="ARBA" id="ARBA00012128"/>
    </source>
</evidence>
<dbReference type="NCBIfam" id="TIGR01767">
    <property type="entry name" value="MTRK"/>
    <property type="match status" value="1"/>
</dbReference>
<evidence type="ECO:0000256" key="6">
    <source>
        <dbReference type="ARBA" id="ARBA00022777"/>
    </source>
</evidence>
<keyword evidence="11" id="KW-1185">Reference proteome</keyword>
<comment type="similarity">
    <text evidence="1">Belongs to the methylthioribose kinase family.</text>
</comment>
<evidence type="ECO:0000256" key="7">
    <source>
        <dbReference type="ARBA" id="ARBA00022840"/>
    </source>
</evidence>
<evidence type="ECO:0000256" key="2">
    <source>
        <dbReference type="ARBA" id="ARBA00011738"/>
    </source>
</evidence>
<keyword evidence="6 10" id="KW-0418">Kinase</keyword>
<feature type="compositionally biased region" description="Polar residues" evidence="8">
    <location>
        <begin position="12"/>
        <end position="25"/>
    </location>
</feature>
<evidence type="ECO:0000313" key="11">
    <source>
        <dbReference type="Proteomes" id="UP000038009"/>
    </source>
</evidence>
<dbReference type="Proteomes" id="UP000038009">
    <property type="component" value="Unassembled WGS sequence"/>
</dbReference>
<reference evidence="10 11" key="1">
    <citation type="journal article" date="2015" name="PLoS Pathog.">
        <title>Leptomonas seymouri: Adaptations to the Dixenous Life Cycle Analyzed by Genome Sequencing, Transcriptome Profiling and Co-infection with Leishmania donovani.</title>
        <authorList>
            <person name="Kraeva N."/>
            <person name="Butenko A."/>
            <person name="Hlavacova J."/>
            <person name="Kostygov A."/>
            <person name="Myskova J."/>
            <person name="Grybchuk D."/>
            <person name="Lestinova T."/>
            <person name="Votypka J."/>
            <person name="Volf P."/>
            <person name="Opperdoes F."/>
            <person name="Flegontov P."/>
            <person name="Lukes J."/>
            <person name="Yurchenko V."/>
        </authorList>
    </citation>
    <scope>NUCLEOTIDE SEQUENCE [LARGE SCALE GENOMIC DNA]</scope>
    <source>
        <strain evidence="10 11">ATCC 30220</strain>
    </source>
</reference>
<comment type="subunit">
    <text evidence="2">Homodimer.</text>
</comment>
<dbReference type="GO" id="GO:0046522">
    <property type="term" value="F:S-methyl-5-thioribose kinase activity"/>
    <property type="evidence" value="ECO:0007669"/>
    <property type="project" value="UniProtKB-EC"/>
</dbReference>
<dbReference type="PANTHER" id="PTHR34273:SF2">
    <property type="entry name" value="METHYLTHIORIBOSE KINASE"/>
    <property type="match status" value="1"/>
</dbReference>
<evidence type="ECO:0000259" key="9">
    <source>
        <dbReference type="Pfam" id="PF01636"/>
    </source>
</evidence>
<dbReference type="InterPro" id="IPR011009">
    <property type="entry name" value="Kinase-like_dom_sf"/>
</dbReference>